<comment type="caution">
    <text evidence="1">The sequence shown here is derived from an EMBL/GenBank/DDBJ whole genome shotgun (WGS) entry which is preliminary data.</text>
</comment>
<organism evidence="1 2">
    <name type="scientific">Roseateles puraquae</name>
    <dbReference type="NCBI Taxonomy" id="431059"/>
    <lineage>
        <taxon>Bacteria</taxon>
        <taxon>Pseudomonadati</taxon>
        <taxon>Pseudomonadota</taxon>
        <taxon>Betaproteobacteria</taxon>
        <taxon>Burkholderiales</taxon>
        <taxon>Sphaerotilaceae</taxon>
        <taxon>Roseateles</taxon>
    </lineage>
</organism>
<sequence>MMKIQPRNESQHRRLPVPDMGLAWSAAESVDKGRKHEAFDTGFYSGERRGLARAMRLDRKR</sequence>
<reference evidence="1 2" key="1">
    <citation type="journal article" date="2007" name="Int. J. Syst. Evol. Microbiol.">
        <title>Description of Pelomonas aquatica sp. nov. and Pelomonas puraquae sp. nov., isolated from industrial and haemodialysis water.</title>
        <authorList>
            <person name="Gomila M."/>
            <person name="Bowien B."/>
            <person name="Falsen E."/>
            <person name="Moore E.R."/>
            <person name="Lalucat J."/>
        </authorList>
    </citation>
    <scope>NUCLEOTIDE SEQUENCE [LARGE SCALE GENOMIC DNA]</scope>
    <source>
        <strain evidence="1 2">CCUG 52769</strain>
    </source>
</reference>
<dbReference type="Proteomes" id="UP000197446">
    <property type="component" value="Unassembled WGS sequence"/>
</dbReference>
<dbReference type="OrthoDB" id="8910177at2"/>
<name>A0A254NEH4_9BURK</name>
<accession>A0A254NEH4</accession>
<dbReference type="RefSeq" id="WP_088482880.1">
    <property type="nucleotide sequence ID" value="NZ_NISI01000002.1"/>
</dbReference>
<evidence type="ECO:0000313" key="1">
    <source>
        <dbReference type="EMBL" id="OWR04747.1"/>
    </source>
</evidence>
<gene>
    <name evidence="1" type="ORF">CDO81_09220</name>
</gene>
<keyword evidence="2" id="KW-1185">Reference proteome</keyword>
<proteinExistence type="predicted"/>
<evidence type="ECO:0000313" key="2">
    <source>
        <dbReference type="Proteomes" id="UP000197446"/>
    </source>
</evidence>
<dbReference type="EMBL" id="NISI01000002">
    <property type="protein sequence ID" value="OWR04747.1"/>
    <property type="molecule type" value="Genomic_DNA"/>
</dbReference>
<dbReference type="AlphaFoldDB" id="A0A254NEH4"/>
<protein>
    <submittedName>
        <fullName evidence="1">Uncharacterized protein</fullName>
    </submittedName>
</protein>